<organism evidence="7 8">
    <name type="scientific">Rhizoctonia solani</name>
    <dbReference type="NCBI Taxonomy" id="456999"/>
    <lineage>
        <taxon>Eukaryota</taxon>
        <taxon>Fungi</taxon>
        <taxon>Dikarya</taxon>
        <taxon>Basidiomycota</taxon>
        <taxon>Agaricomycotina</taxon>
        <taxon>Agaricomycetes</taxon>
        <taxon>Cantharellales</taxon>
        <taxon>Ceratobasidiaceae</taxon>
        <taxon>Rhizoctonia</taxon>
    </lineage>
</organism>
<protein>
    <recommendedName>
        <fullName evidence="6">AAA+ ATPase domain-containing protein</fullName>
    </recommendedName>
</protein>
<keyword evidence="2" id="KW-0547">Nucleotide-binding</keyword>
<dbReference type="GO" id="GO:0005741">
    <property type="term" value="C:mitochondrial outer membrane"/>
    <property type="evidence" value="ECO:0007669"/>
    <property type="project" value="UniProtKB-SubCell"/>
</dbReference>
<evidence type="ECO:0000259" key="6">
    <source>
        <dbReference type="SMART" id="SM00382"/>
    </source>
</evidence>
<dbReference type="SUPFAM" id="SSF52540">
    <property type="entry name" value="P-loop containing nucleoside triphosphate hydrolases"/>
    <property type="match status" value="1"/>
</dbReference>
<dbReference type="InterPro" id="IPR003959">
    <property type="entry name" value="ATPase_AAA_core"/>
</dbReference>
<dbReference type="PANTHER" id="PTHR45644">
    <property type="entry name" value="AAA ATPASE, PUTATIVE (AFU_ORTHOLOGUE AFUA_2G12920)-RELATED-RELATED"/>
    <property type="match status" value="1"/>
</dbReference>
<feature type="region of interest" description="Disordered" evidence="5">
    <location>
        <begin position="362"/>
        <end position="408"/>
    </location>
</feature>
<name>A0A8H3AGZ1_9AGAM</name>
<evidence type="ECO:0000256" key="2">
    <source>
        <dbReference type="ARBA" id="ARBA00022741"/>
    </source>
</evidence>
<comment type="subcellular location">
    <subcellularLocation>
        <location evidence="1">Mitochondrion outer membrane</location>
        <topology evidence="1">Single-pass membrane protein</topology>
    </subcellularLocation>
</comment>
<dbReference type="Proteomes" id="UP000663853">
    <property type="component" value="Unassembled WGS sequence"/>
</dbReference>
<keyword evidence="3" id="KW-0472">Membrane</keyword>
<dbReference type="SMART" id="SM00382">
    <property type="entry name" value="AAA"/>
    <property type="match status" value="1"/>
</dbReference>
<evidence type="ECO:0000256" key="3">
    <source>
        <dbReference type="ARBA" id="ARBA00022787"/>
    </source>
</evidence>
<reference evidence="7" key="1">
    <citation type="submission" date="2021-01" db="EMBL/GenBank/DDBJ databases">
        <authorList>
            <person name="Kaushik A."/>
        </authorList>
    </citation>
    <scope>NUCLEOTIDE SEQUENCE</scope>
    <source>
        <strain evidence="7">AG6-10EEA</strain>
    </source>
</reference>
<dbReference type="InterPro" id="IPR051701">
    <property type="entry name" value="Mito_OM_Translocase_MSP1"/>
</dbReference>
<evidence type="ECO:0000256" key="5">
    <source>
        <dbReference type="SAM" id="MobiDB-lite"/>
    </source>
</evidence>
<evidence type="ECO:0000313" key="7">
    <source>
        <dbReference type="EMBL" id="CAE6425365.1"/>
    </source>
</evidence>
<dbReference type="Pfam" id="PF00004">
    <property type="entry name" value="AAA"/>
    <property type="match status" value="1"/>
</dbReference>
<evidence type="ECO:0000256" key="4">
    <source>
        <dbReference type="ARBA" id="ARBA00022840"/>
    </source>
</evidence>
<dbReference type="Gene3D" id="3.40.50.300">
    <property type="entry name" value="P-loop containing nucleotide triphosphate hydrolases"/>
    <property type="match status" value="1"/>
</dbReference>
<gene>
    <name evidence="7" type="ORF">RDB_LOCUS17623</name>
</gene>
<dbReference type="EMBL" id="CAJMXA010000311">
    <property type="protein sequence ID" value="CAE6425365.1"/>
    <property type="molecule type" value="Genomic_DNA"/>
</dbReference>
<evidence type="ECO:0000256" key="1">
    <source>
        <dbReference type="ARBA" id="ARBA00004572"/>
    </source>
</evidence>
<dbReference type="AlphaFoldDB" id="A0A8H3AGZ1"/>
<dbReference type="GO" id="GO:0016887">
    <property type="term" value="F:ATP hydrolysis activity"/>
    <property type="evidence" value="ECO:0007669"/>
    <property type="project" value="InterPro"/>
</dbReference>
<dbReference type="Gene3D" id="1.10.8.60">
    <property type="match status" value="1"/>
</dbReference>
<dbReference type="Pfam" id="PF17862">
    <property type="entry name" value="AAA_lid_3"/>
    <property type="match status" value="1"/>
</dbReference>
<dbReference type="InterPro" id="IPR003593">
    <property type="entry name" value="AAA+_ATPase"/>
</dbReference>
<dbReference type="PANTHER" id="PTHR45644:SF56">
    <property type="entry name" value="AAA ATPASE, PUTATIVE (AFU_ORTHOLOGUE AFUA_2G12920)-RELATED"/>
    <property type="match status" value="1"/>
</dbReference>
<accession>A0A8H3AGZ1</accession>
<comment type="caution">
    <text evidence="7">The sequence shown here is derived from an EMBL/GenBank/DDBJ whole genome shotgun (WGS) entry which is preliminary data.</text>
</comment>
<evidence type="ECO:0000313" key="8">
    <source>
        <dbReference type="Proteomes" id="UP000663853"/>
    </source>
</evidence>
<dbReference type="GO" id="GO:0005524">
    <property type="term" value="F:ATP binding"/>
    <property type="evidence" value="ECO:0007669"/>
    <property type="project" value="UniProtKB-KW"/>
</dbReference>
<sequence>MRMALLSDGAELSTGPVEFPETAGVFRDRCQTHILAADKVQSLMDRVIGSTTGETVTQDSKVIVTWKALSSAWETQKALEEERLNWIKNSKPKELNDQGEVNDMVDQVKSMDLSQYERDMLRCLIKPDQLQTTFDSVHLPTETTDVVRSLVSLPLICPDAFQTGLLKEHNMTGALFFGPPETGKTHLARAIVKESGAGMISVTPSDIMDKYVGESEKIISGLFQLARRLKPCIVFIDEIDSLFGARTSKSCSPWRTDMLTQFAQEMDGMHTSDVVVIGTTNRPFDLDDAMVRRLPCRVLIDLPDDAAREAILKILLRNEQLEGDVDLKTLARQTSRYSGSDLKSLCVMAAYESAKELAKVPWSTSKPKADAGSLNKLSFPGTITPSPTDSGRESPSGGDIKAPSSQVASGDIQGEPCLIVQGILFCNSRAYLPGIFFLESEPTTETPKPRTLAKRHFSHALSQVRASTSESQDSFVQLRKWNEQFGSANQRKKVELEAPRTHPLPYTQPGSYLRQLGVV</sequence>
<proteinExistence type="predicted"/>
<dbReference type="InterPro" id="IPR041569">
    <property type="entry name" value="AAA_lid_3"/>
</dbReference>
<feature type="domain" description="AAA+ ATPase" evidence="6">
    <location>
        <begin position="170"/>
        <end position="304"/>
    </location>
</feature>
<keyword evidence="3" id="KW-0496">Mitochondrion</keyword>
<keyword evidence="4" id="KW-0067">ATP-binding</keyword>
<dbReference type="InterPro" id="IPR027417">
    <property type="entry name" value="P-loop_NTPase"/>
</dbReference>
<keyword evidence="3" id="KW-1000">Mitochondrion outer membrane</keyword>